<feature type="signal peptide" evidence="2">
    <location>
        <begin position="1"/>
        <end position="27"/>
    </location>
</feature>
<evidence type="ECO:0000313" key="4">
    <source>
        <dbReference type="EMBL" id="GEN75937.1"/>
    </source>
</evidence>
<dbReference type="SMART" id="SM00710">
    <property type="entry name" value="PbH1"/>
    <property type="match status" value="8"/>
</dbReference>
<dbReference type="NCBIfam" id="TIGR04183">
    <property type="entry name" value="Por_Secre_tail"/>
    <property type="match status" value="1"/>
</dbReference>
<organism evidence="4 5">
    <name type="scientific">Chryseobacterium hagamense</name>
    <dbReference type="NCBI Taxonomy" id="395935"/>
    <lineage>
        <taxon>Bacteria</taxon>
        <taxon>Pseudomonadati</taxon>
        <taxon>Bacteroidota</taxon>
        <taxon>Flavobacteriia</taxon>
        <taxon>Flavobacteriales</taxon>
        <taxon>Weeksellaceae</taxon>
        <taxon>Chryseobacterium group</taxon>
        <taxon>Chryseobacterium</taxon>
    </lineage>
</organism>
<name>A0A511YL68_9FLAO</name>
<feature type="chain" id="PRO_5021828786" evidence="2">
    <location>
        <begin position="28"/>
        <end position="593"/>
    </location>
</feature>
<proteinExistence type="predicted"/>
<sequence>MRKTLFCLLTTVAAAHFSAQISLTASGGTTTGTYTTLKAAFDAINGGVHQGAITINVTASTTETASAVLNASGSGNGSYTNVLIKPAAGVNATITSADPAATIKFNGADNVTVDGSNNATTSRNLTISNSYVATTGTTPTVLWVSSTATDGAENITIRNTNFAGSSSTGTVGTLIVSGSTLGAAEVPNNNFSAINNTFVRAQNGIFAVGNATNTDTGWIIRNNVIGSAVTADKMLFRGIAVQNAKNFEVSGNTITGVVLPASSTNTSQGILLGAAVTNGTVFKNRISDIKQLNTAGYGAVGLYINSNVAASNLLIYNNIINDVAGTGYALGGGLADNGNGIVIGNGGGFKLYYNTVVMDTNQTNAGRPSALNILSTVTAAGAIDIRNNIFVNKQTQAGDRYAIYAGAATTVFSNINYNDYFSSGAAVGYIGAIARATLAELQLGFGGNVNSLNISPVFASATDFHLSASGNAALDNKGTFIADVTVDADGVTRNATTPDLGSFEFSAVVLAVQDVKAKTGLEYYPNPVVDFINISNNMKIKNVEIYGASGQRVANENINAEKGSVNMRELPSGIYILKVNTEKGSQSIKVMKK</sequence>
<evidence type="ECO:0000256" key="2">
    <source>
        <dbReference type="SAM" id="SignalP"/>
    </source>
</evidence>
<dbReference type="RefSeq" id="WP_146940874.1">
    <property type="nucleotide sequence ID" value="NZ_BJYJ01000006.1"/>
</dbReference>
<reference evidence="4 5" key="1">
    <citation type="submission" date="2019-07" db="EMBL/GenBank/DDBJ databases">
        <title>Whole genome shotgun sequence of Chryseobacterium hagamense NBRC 105253.</title>
        <authorList>
            <person name="Hosoyama A."/>
            <person name="Uohara A."/>
            <person name="Ohji S."/>
            <person name="Ichikawa N."/>
        </authorList>
    </citation>
    <scope>NUCLEOTIDE SEQUENCE [LARGE SCALE GENOMIC DNA]</scope>
    <source>
        <strain evidence="4 5">NBRC 105253</strain>
    </source>
</reference>
<comment type="caution">
    <text evidence="4">The sequence shown here is derived from an EMBL/GenBank/DDBJ whole genome shotgun (WGS) entry which is preliminary data.</text>
</comment>
<evidence type="ECO:0000259" key="3">
    <source>
        <dbReference type="Pfam" id="PF18962"/>
    </source>
</evidence>
<dbReference type="Pfam" id="PF18962">
    <property type="entry name" value="Por_Secre_tail"/>
    <property type="match status" value="1"/>
</dbReference>
<dbReference type="OrthoDB" id="626902at2"/>
<dbReference type="EMBL" id="BJYJ01000006">
    <property type="protein sequence ID" value="GEN75937.1"/>
    <property type="molecule type" value="Genomic_DNA"/>
</dbReference>
<evidence type="ECO:0000313" key="5">
    <source>
        <dbReference type="Proteomes" id="UP000321863"/>
    </source>
</evidence>
<keyword evidence="1 2" id="KW-0732">Signal</keyword>
<accession>A0A511YL68</accession>
<dbReference type="SUPFAM" id="SSF51126">
    <property type="entry name" value="Pectin lyase-like"/>
    <property type="match status" value="1"/>
</dbReference>
<dbReference type="InterPro" id="IPR012334">
    <property type="entry name" value="Pectin_lyas_fold"/>
</dbReference>
<gene>
    <name evidence="4" type="ORF">CHA01nite_16770</name>
</gene>
<dbReference type="Proteomes" id="UP000321863">
    <property type="component" value="Unassembled WGS sequence"/>
</dbReference>
<feature type="domain" description="Secretion system C-terminal sorting" evidence="3">
    <location>
        <begin position="524"/>
        <end position="589"/>
    </location>
</feature>
<protein>
    <submittedName>
        <fullName evidence="4">T9SS C-terminal target domain-containing protein</fullName>
    </submittedName>
</protein>
<evidence type="ECO:0000256" key="1">
    <source>
        <dbReference type="ARBA" id="ARBA00022729"/>
    </source>
</evidence>
<dbReference type="Gene3D" id="2.160.20.10">
    <property type="entry name" value="Single-stranded right-handed beta-helix, Pectin lyase-like"/>
    <property type="match status" value="1"/>
</dbReference>
<keyword evidence="5" id="KW-1185">Reference proteome</keyword>
<dbReference type="InterPro" id="IPR006626">
    <property type="entry name" value="PbH1"/>
</dbReference>
<dbReference type="InterPro" id="IPR011050">
    <property type="entry name" value="Pectin_lyase_fold/virulence"/>
</dbReference>
<dbReference type="InterPro" id="IPR026444">
    <property type="entry name" value="Secre_tail"/>
</dbReference>
<dbReference type="AlphaFoldDB" id="A0A511YL68"/>